<keyword evidence="3 5" id="KW-1133">Transmembrane helix</keyword>
<feature type="transmembrane region" description="Helical" evidence="5">
    <location>
        <begin position="180"/>
        <end position="198"/>
    </location>
</feature>
<dbReference type="Proteomes" id="UP000054560">
    <property type="component" value="Unassembled WGS sequence"/>
</dbReference>
<reference evidence="6 7" key="1">
    <citation type="submission" date="2011-02" db="EMBL/GenBank/DDBJ databases">
        <title>The Genome Sequence of Sphaeroforma arctica JP610.</title>
        <authorList>
            <consortium name="The Broad Institute Genome Sequencing Platform"/>
            <person name="Russ C."/>
            <person name="Cuomo C."/>
            <person name="Young S.K."/>
            <person name="Zeng Q."/>
            <person name="Gargeya S."/>
            <person name="Alvarado L."/>
            <person name="Berlin A."/>
            <person name="Chapman S.B."/>
            <person name="Chen Z."/>
            <person name="Freedman E."/>
            <person name="Gellesch M."/>
            <person name="Goldberg J."/>
            <person name="Griggs A."/>
            <person name="Gujja S."/>
            <person name="Heilman E."/>
            <person name="Heiman D."/>
            <person name="Howarth C."/>
            <person name="Mehta T."/>
            <person name="Neiman D."/>
            <person name="Pearson M."/>
            <person name="Roberts A."/>
            <person name="Saif S."/>
            <person name="Shea T."/>
            <person name="Shenoy N."/>
            <person name="Sisk P."/>
            <person name="Stolte C."/>
            <person name="Sykes S."/>
            <person name="White J."/>
            <person name="Yandava C."/>
            <person name="Burger G."/>
            <person name="Gray M.W."/>
            <person name="Holland P.W.H."/>
            <person name="King N."/>
            <person name="Lang F.B.F."/>
            <person name="Roger A.J."/>
            <person name="Ruiz-Trillo I."/>
            <person name="Haas B."/>
            <person name="Nusbaum C."/>
            <person name="Birren B."/>
        </authorList>
    </citation>
    <scope>NUCLEOTIDE SEQUENCE [LARGE SCALE GENOMIC DNA]</scope>
    <source>
        <strain evidence="6 7">JP610</strain>
    </source>
</reference>
<dbReference type="InterPro" id="IPR003689">
    <property type="entry name" value="ZIP"/>
</dbReference>
<evidence type="ECO:0000313" key="7">
    <source>
        <dbReference type="Proteomes" id="UP000054560"/>
    </source>
</evidence>
<evidence type="ECO:0000256" key="2">
    <source>
        <dbReference type="ARBA" id="ARBA00022692"/>
    </source>
</evidence>
<gene>
    <name evidence="6" type="ORF">SARC_10945</name>
</gene>
<sequence length="231" mass="24676">MKVPSASSVGSMQSFAAGIMLTLSFHELLLPSAEVIGFPIACVCTVMGMLLMHTISRCLPADDGDGVQNVLFHDGRDEDRKFFRVGMVSFIAMSLHNAPEGLAVFLSTMQNPQFGAIFALAIALHNIPEGIAVAAPLYKSTRSVRYTLMVTCIAGMFEPLGALTAGFFLEPYITTTRLHALLASVAGVMIHMSVNELIPTSLEHAGKQQTVLSVSMGFAACVLLTLTLPEV</sequence>
<evidence type="ECO:0000313" key="6">
    <source>
        <dbReference type="EMBL" id="KNC76559.1"/>
    </source>
</evidence>
<evidence type="ECO:0000256" key="4">
    <source>
        <dbReference type="ARBA" id="ARBA00023136"/>
    </source>
</evidence>
<keyword evidence="4 5" id="KW-0472">Membrane</keyword>
<comment type="subcellular location">
    <subcellularLocation>
        <location evidence="1">Membrane</location>
        <topology evidence="1">Multi-pass membrane protein</topology>
    </subcellularLocation>
</comment>
<dbReference type="GO" id="GO:0005385">
    <property type="term" value="F:zinc ion transmembrane transporter activity"/>
    <property type="evidence" value="ECO:0007669"/>
    <property type="project" value="TreeGrafter"/>
</dbReference>
<feature type="transmembrane region" description="Helical" evidence="5">
    <location>
        <begin position="82"/>
        <end position="99"/>
    </location>
</feature>
<accession>A0A0L0FIH2</accession>
<dbReference type="AlphaFoldDB" id="A0A0L0FIH2"/>
<dbReference type="PANTHER" id="PTHR11040:SF210">
    <property type="entry name" value="ZINC-REGULATED TRANSPORTER 3"/>
    <property type="match status" value="1"/>
</dbReference>
<dbReference type="Pfam" id="PF02535">
    <property type="entry name" value="Zip"/>
    <property type="match status" value="1"/>
</dbReference>
<feature type="transmembrane region" description="Helical" evidence="5">
    <location>
        <begin position="35"/>
        <end position="52"/>
    </location>
</feature>
<feature type="transmembrane region" description="Helical" evidence="5">
    <location>
        <begin position="210"/>
        <end position="228"/>
    </location>
</feature>
<dbReference type="eggNOG" id="KOG2474">
    <property type="taxonomic scope" value="Eukaryota"/>
</dbReference>
<evidence type="ECO:0000256" key="1">
    <source>
        <dbReference type="ARBA" id="ARBA00004141"/>
    </source>
</evidence>
<dbReference type="OrthoDB" id="262547at2759"/>
<dbReference type="EMBL" id="KQ243050">
    <property type="protein sequence ID" value="KNC76559.1"/>
    <property type="molecule type" value="Genomic_DNA"/>
</dbReference>
<evidence type="ECO:0000256" key="3">
    <source>
        <dbReference type="ARBA" id="ARBA00022989"/>
    </source>
</evidence>
<feature type="transmembrane region" description="Helical" evidence="5">
    <location>
        <begin position="146"/>
        <end position="168"/>
    </location>
</feature>
<keyword evidence="7" id="KW-1185">Reference proteome</keyword>
<evidence type="ECO:0000256" key="5">
    <source>
        <dbReference type="SAM" id="Phobius"/>
    </source>
</evidence>
<dbReference type="GeneID" id="25911449"/>
<dbReference type="RefSeq" id="XP_014150461.1">
    <property type="nucleotide sequence ID" value="XM_014294986.1"/>
</dbReference>
<name>A0A0L0FIH2_9EUKA</name>
<dbReference type="STRING" id="667725.A0A0L0FIH2"/>
<evidence type="ECO:0008006" key="8">
    <source>
        <dbReference type="Google" id="ProtNLM"/>
    </source>
</evidence>
<proteinExistence type="predicted"/>
<keyword evidence="2 5" id="KW-0812">Transmembrane</keyword>
<protein>
    <recommendedName>
        <fullName evidence="8">Zinc transporter ZupT</fullName>
    </recommendedName>
</protein>
<dbReference type="GO" id="GO:0016020">
    <property type="term" value="C:membrane"/>
    <property type="evidence" value="ECO:0007669"/>
    <property type="project" value="UniProtKB-SubCell"/>
</dbReference>
<dbReference type="PANTHER" id="PTHR11040">
    <property type="entry name" value="ZINC/IRON TRANSPORTER"/>
    <property type="match status" value="1"/>
</dbReference>
<feature type="transmembrane region" description="Helical" evidence="5">
    <location>
        <begin position="114"/>
        <end position="134"/>
    </location>
</feature>
<organism evidence="6 7">
    <name type="scientific">Sphaeroforma arctica JP610</name>
    <dbReference type="NCBI Taxonomy" id="667725"/>
    <lineage>
        <taxon>Eukaryota</taxon>
        <taxon>Ichthyosporea</taxon>
        <taxon>Ichthyophonida</taxon>
        <taxon>Sphaeroforma</taxon>
    </lineage>
</organism>